<dbReference type="SUPFAM" id="SSF53223">
    <property type="entry name" value="Aminoacid dehydrogenase-like, N-terminal domain"/>
    <property type="match status" value="1"/>
</dbReference>
<comment type="caution">
    <text evidence="7">The sequence shown here is derived from an EMBL/GenBank/DDBJ whole genome shotgun (WGS) entry which is preliminary data.</text>
</comment>
<dbReference type="Pfam" id="PF21079">
    <property type="entry name" value="GDH_HM2"/>
    <property type="match status" value="1"/>
</dbReference>
<dbReference type="InterPro" id="IPR049056">
    <property type="entry name" value="NAD_Glu_DH_HM3"/>
</dbReference>
<dbReference type="SUPFAM" id="SSF51735">
    <property type="entry name" value="NAD(P)-binding Rossmann-fold domains"/>
    <property type="match status" value="1"/>
</dbReference>
<feature type="domain" description="NAD-glutamate dehydrogenase ACT3" evidence="6">
    <location>
        <begin position="555"/>
        <end position="629"/>
    </location>
</feature>
<dbReference type="InterPro" id="IPR049064">
    <property type="entry name" value="NAD_Glu_DH_ACT3"/>
</dbReference>
<dbReference type="OrthoDB" id="9758052at2"/>
<dbReference type="InterPro" id="IPR024727">
    <property type="entry name" value="NAD_Glu_DH_N_ACT1"/>
</dbReference>
<feature type="domain" description="NAD-specific glutamate dehydrogenase C-terminal" evidence="3">
    <location>
        <begin position="1279"/>
        <end position="1616"/>
    </location>
</feature>
<dbReference type="Pfam" id="PF21074">
    <property type="entry name" value="GDH_C"/>
    <property type="match status" value="1"/>
</dbReference>
<evidence type="ECO:0000259" key="3">
    <source>
        <dbReference type="Pfam" id="PF21074"/>
    </source>
</evidence>
<dbReference type="Pfam" id="PF05088">
    <property type="entry name" value="Bac_GDH_CD"/>
    <property type="match status" value="1"/>
</dbReference>
<reference evidence="7 8" key="2">
    <citation type="submission" date="2019-01" db="EMBL/GenBank/DDBJ databases">
        <title>Motilimonas pumilus sp. nov., isolated from the gut of sea cucumber (Apostichopus japonicus).</title>
        <authorList>
            <person name="Wang F.-Q."/>
            <person name="Ren L.-H."/>
            <person name="Lin Y.-W."/>
            <person name="Sun G.-H."/>
            <person name="Du Z.-J."/>
            <person name="Zhao J.-X."/>
            <person name="Liu X.-J."/>
            <person name="Liu L.-J."/>
        </authorList>
    </citation>
    <scope>NUCLEOTIDE SEQUENCE [LARGE SCALE GENOMIC DNA]</scope>
    <source>
        <strain evidence="7 8">PLHSC7-2</strain>
    </source>
</reference>
<dbReference type="Pfam" id="PF21076">
    <property type="entry name" value="GDH_ACT2"/>
    <property type="match status" value="1"/>
</dbReference>
<dbReference type="InterPro" id="IPR007780">
    <property type="entry name" value="NAD_Glu_DH_bac"/>
</dbReference>
<proteinExistence type="predicted"/>
<dbReference type="PANTHER" id="PTHR43403">
    <property type="entry name" value="NAD-SPECIFIC GLUTAMATE DEHYDROGENASE"/>
    <property type="match status" value="1"/>
</dbReference>
<protein>
    <submittedName>
        <fullName evidence="7">NAD-glutamate dehydrogenase</fullName>
    </submittedName>
</protein>
<dbReference type="InterPro" id="IPR046346">
    <property type="entry name" value="Aminoacid_DH-like_N_sf"/>
</dbReference>
<keyword evidence="8" id="KW-1185">Reference proteome</keyword>
<feature type="domain" description="NAD-glutamate dehydrogenase catalytic" evidence="2">
    <location>
        <begin position="740"/>
        <end position="1234"/>
    </location>
</feature>
<dbReference type="Proteomes" id="UP000283255">
    <property type="component" value="Unassembled WGS sequence"/>
</dbReference>
<sequence length="1629" mass="182734">MDKHTPPTFAAPSSIILQNVLALVDKKLPKTKAKLVKPFVLGLFSHISEDDLTQRNDNDMYGVAISLWNALNRAQPSQDHVKVYNPSLSRHGWQSSHSIIEIIVKDMPFLVDSVQMALQRQGIIAHLLLHQPMAITRSQKGNVTQVASASEQSDKASLETVFLIEIDRQSEEQQLDTLAKELNSVMHDVTLVVQGWQPMQQQLKQVVAELNEIKPEPGSQIEEVSQFLTWLANHNLTLMGYRHYQLKAVKGDHHLIADMDTSLGLFQQPLQSQTLSLADLPAPARQQIHSDKRLVLTKTEVKSRVHRPAYIDHIGIKQFNKQGKVIGEHRFIGLYASSLYNTSASQIPLVSAKVGRIMEQSALIKGSHAYKALLNVLETYPRDELLQASESELLHTGTGVLQMQERDMIRLFIRRDTFGRYISCLVYVTKDRYNTALRVMTQDILARYFNSQEPVEFNTYFTEGVLARTEYLVRVRDFNQPIDIKEIENNLIEAARSWEDKLQMALFANFGEAKGNALVKRYANGFPRAYKEDVLAGSAVADIEALECLNEKQSLQMLFYRAQEELSDSNKVKLKLFHINEPIHLSDVLPKLENMGLKIIGERPYSVNMADGKIGWILEFLMTYEALESTSASKLNIDARQQDFQQAFAAVWFNQLEDDGFNRLVLGAGLTGRQIVIIRAYAKYMRQTGTSFSQQYIEQAFNRYPDIAAALVHLFATKFSPSDAKTPANESDLAALTTRITAALDDVVNLDDDRIFRHFLEMMNATVRTNFYQLTAAGEPKAYVSLKVRPSLITDMPKPLPAFEIFVYSPEVEGVHLRGGKVARGGLRWSDRREDFRTEVLGLVKAQQVKNTVIVPVGAKGGFVCKQPVSSQDRGAWLAQGQECYRTFIRALLDVTDNIVEGEVSSPTQVVRYDDDDPYLVVAADKGTATFSDIANEISEQYHFWLADAFASGGSQGYDHKKMGITAKGAWESVKRHFKEMGINCQQTDFTCVGIGDMAGDVFGNGMLLSKHIRLQGAFNHLHIFIDPAPDAASSWTERDRLFKLPGSSWQDYDTSLISPGGGIFSRSAKSIALSPQMQAMLATDMTAMAPNQLIKALLTMPVDLLWNGGIGTYVKARSESDSQVGDRANDGVRIDGEQLQAKVVGEGGNLGCTQLGRIEFAMQGGRIDTDFIDNVGGVDCSDNEVNIKILLNGIVAQGELTTKQRNALLVKMTDNVTDIVLTNAYRQAQSLSVTQADASGQLKEHIRFMQGLEKQQKLDRALEYLPADDELADRLSTGQGLTRPELSVLLAYGKMVLKELFVTPDISDDAYFIEQVRQVFPLPLQQHYQTDIQSHPLRAELIATQLANQLVNDVGFNFVARMTDETGAAPAEIGMCYTIARQVFDIPMLTEKIEALDNKVDAKVQLRMMQDMRRTLRRATRWFLRLRNRGLTLAQNIALYQPAYQALNSQLDKVLNSDDVAVIKHRSKAYQDQGVPATLATAIAQQSFIFSVLDLAQIAEQQETDLLLAANVYFNLGAKLELHWFLDQINLLAVDNHWQALARASFREELDWHQRTLAITVLSTCDKAGFCNNIIDPWLESHEALLERWYHMLADFKTSSNHEFAKFSVALRELNLLNLNCMAEVEQS</sequence>
<dbReference type="InterPro" id="IPR049062">
    <property type="entry name" value="NAD_Glu_DH_ACT2"/>
</dbReference>
<evidence type="ECO:0000256" key="1">
    <source>
        <dbReference type="ARBA" id="ARBA00023002"/>
    </source>
</evidence>
<dbReference type="InterPro" id="IPR036291">
    <property type="entry name" value="NAD(P)-bd_dom_sf"/>
</dbReference>
<dbReference type="Pfam" id="PF21073">
    <property type="entry name" value="GDH_HM1"/>
    <property type="match status" value="1"/>
</dbReference>
<evidence type="ECO:0000259" key="5">
    <source>
        <dbReference type="Pfam" id="PF21076"/>
    </source>
</evidence>
<dbReference type="GO" id="GO:0006538">
    <property type="term" value="P:L-glutamate catabolic process"/>
    <property type="evidence" value="ECO:0007669"/>
    <property type="project" value="InterPro"/>
</dbReference>
<evidence type="ECO:0000313" key="7">
    <source>
        <dbReference type="EMBL" id="RJG41856.1"/>
    </source>
</evidence>
<dbReference type="EMBL" id="QZCH01000024">
    <property type="protein sequence ID" value="RJG41856.1"/>
    <property type="molecule type" value="Genomic_DNA"/>
</dbReference>
<gene>
    <name evidence="7" type="ORF">D1Z90_15910</name>
</gene>
<evidence type="ECO:0000313" key="8">
    <source>
        <dbReference type="Proteomes" id="UP000283255"/>
    </source>
</evidence>
<dbReference type="InterPro" id="IPR049059">
    <property type="entry name" value="NAD_Glu_DH_HM1"/>
</dbReference>
<evidence type="ECO:0000259" key="4">
    <source>
        <dbReference type="Pfam" id="PF21075"/>
    </source>
</evidence>
<evidence type="ECO:0000259" key="6">
    <source>
        <dbReference type="Pfam" id="PF21077"/>
    </source>
</evidence>
<dbReference type="Pfam" id="PF21077">
    <property type="entry name" value="GDH_ACT3"/>
    <property type="match status" value="1"/>
</dbReference>
<dbReference type="InterPro" id="IPR048381">
    <property type="entry name" value="GDH_C"/>
</dbReference>
<keyword evidence="1" id="KW-0560">Oxidoreductase</keyword>
<dbReference type="Pfam" id="PF21075">
    <property type="entry name" value="GDH_ACT1"/>
    <property type="match status" value="1"/>
</dbReference>
<dbReference type="InterPro" id="IPR049058">
    <property type="entry name" value="NAD_Glu_DH_HM2"/>
</dbReference>
<dbReference type="PANTHER" id="PTHR43403:SF1">
    <property type="entry name" value="NAD-SPECIFIC GLUTAMATE DEHYDROGENASE"/>
    <property type="match status" value="1"/>
</dbReference>
<organism evidence="7 8">
    <name type="scientific">Motilimonas pumila</name>
    <dbReference type="NCBI Taxonomy" id="2303987"/>
    <lineage>
        <taxon>Bacteria</taxon>
        <taxon>Pseudomonadati</taxon>
        <taxon>Pseudomonadota</taxon>
        <taxon>Gammaproteobacteria</taxon>
        <taxon>Alteromonadales</taxon>
        <taxon>Alteromonadales genera incertae sedis</taxon>
        <taxon>Motilimonas</taxon>
    </lineage>
</organism>
<dbReference type="Pfam" id="PF21078">
    <property type="entry name" value="GDH_HM3"/>
    <property type="match status" value="1"/>
</dbReference>
<dbReference type="PIRSF" id="PIRSF036761">
    <property type="entry name" value="GDH_Mll4104"/>
    <property type="match status" value="1"/>
</dbReference>
<dbReference type="GO" id="GO:0004352">
    <property type="term" value="F:glutamate dehydrogenase (NAD+) activity"/>
    <property type="evidence" value="ECO:0007669"/>
    <property type="project" value="InterPro"/>
</dbReference>
<dbReference type="RefSeq" id="WP_119911778.1">
    <property type="nucleotide sequence ID" value="NZ_QZCH01000024.1"/>
</dbReference>
<feature type="domain" description="NAD-glutamate dehydrogenase N-terminal ACT1" evidence="4">
    <location>
        <begin position="39"/>
        <end position="182"/>
    </location>
</feature>
<dbReference type="GO" id="GO:0004069">
    <property type="term" value="F:L-aspartate:2-oxoglutarate aminotransferase activity"/>
    <property type="evidence" value="ECO:0007669"/>
    <property type="project" value="InterPro"/>
</dbReference>
<name>A0A418YBQ1_9GAMM</name>
<accession>A0A418YBQ1</accession>
<feature type="domain" description="NAD-glutamate dehydrogenase ACT2" evidence="5">
    <location>
        <begin position="410"/>
        <end position="499"/>
    </location>
</feature>
<evidence type="ECO:0000259" key="2">
    <source>
        <dbReference type="Pfam" id="PF05088"/>
    </source>
</evidence>
<dbReference type="InterPro" id="IPR028971">
    <property type="entry name" value="NAD-GDH_cat"/>
</dbReference>
<reference evidence="7 8" key="1">
    <citation type="submission" date="2018-09" db="EMBL/GenBank/DDBJ databases">
        <authorList>
            <person name="Wang F."/>
        </authorList>
    </citation>
    <scope>NUCLEOTIDE SEQUENCE [LARGE SCALE GENOMIC DNA]</scope>
    <source>
        <strain evidence="7 8">PLHSC7-2</strain>
    </source>
</reference>